<proteinExistence type="predicted"/>
<protein>
    <submittedName>
        <fullName evidence="2">NosD domain-containing protein</fullName>
    </submittedName>
</protein>
<feature type="domain" description="Periplasmic copper-binding protein NosD beta helix" evidence="1">
    <location>
        <begin position="151"/>
        <end position="285"/>
    </location>
</feature>
<comment type="caution">
    <text evidence="2">The sequence shown here is derived from an EMBL/GenBank/DDBJ whole genome shotgun (WGS) entry which is preliminary data.</text>
</comment>
<dbReference type="InterPro" id="IPR007742">
    <property type="entry name" value="NosD_dom"/>
</dbReference>
<name>A0ABV1UM43_9ACTN</name>
<evidence type="ECO:0000313" key="3">
    <source>
        <dbReference type="Proteomes" id="UP001445472"/>
    </source>
</evidence>
<dbReference type="InterPro" id="IPR040526">
    <property type="entry name" value="Beta_helix_2"/>
</dbReference>
<dbReference type="InterPro" id="IPR011050">
    <property type="entry name" value="Pectin_lyase_fold/virulence"/>
</dbReference>
<dbReference type="Proteomes" id="UP001445472">
    <property type="component" value="Unassembled WGS sequence"/>
</dbReference>
<keyword evidence="3" id="KW-1185">Reference proteome</keyword>
<dbReference type="EMBL" id="JBEPBX010000001">
    <property type="protein sequence ID" value="MER6611880.1"/>
    <property type="molecule type" value="Genomic_DNA"/>
</dbReference>
<organism evidence="2 3">
    <name type="scientific">Streptomyces xantholiticus</name>
    <dbReference type="NCBI Taxonomy" id="68285"/>
    <lineage>
        <taxon>Bacteria</taxon>
        <taxon>Bacillati</taxon>
        <taxon>Actinomycetota</taxon>
        <taxon>Actinomycetes</taxon>
        <taxon>Kitasatosporales</taxon>
        <taxon>Streptomycetaceae</taxon>
        <taxon>Streptomyces</taxon>
    </lineage>
</organism>
<evidence type="ECO:0000313" key="2">
    <source>
        <dbReference type="EMBL" id="MER6611880.1"/>
    </source>
</evidence>
<dbReference type="Gene3D" id="2.160.20.10">
    <property type="entry name" value="Single-stranded right-handed beta-helix, Pectin lyase-like"/>
    <property type="match status" value="1"/>
</dbReference>
<accession>A0ABV1UM43</accession>
<dbReference type="Pfam" id="PF18835">
    <property type="entry name" value="Beta_helix_2"/>
    <property type="match status" value="1"/>
</dbReference>
<gene>
    <name evidence="2" type="ORF">ABT276_00335</name>
</gene>
<dbReference type="SUPFAM" id="SSF51126">
    <property type="entry name" value="Pectin lyase-like"/>
    <property type="match status" value="1"/>
</dbReference>
<dbReference type="InterPro" id="IPR012334">
    <property type="entry name" value="Pectin_lyas_fold"/>
</dbReference>
<dbReference type="RefSeq" id="WP_351974420.1">
    <property type="nucleotide sequence ID" value="NZ_JBEPBX010000001.1"/>
</dbReference>
<evidence type="ECO:0000259" key="1">
    <source>
        <dbReference type="Pfam" id="PF05048"/>
    </source>
</evidence>
<dbReference type="CDD" id="cd21111">
    <property type="entry name" value="IFTase"/>
    <property type="match status" value="1"/>
</dbReference>
<reference evidence="2 3" key="1">
    <citation type="submission" date="2024-06" db="EMBL/GenBank/DDBJ databases">
        <title>The Natural Products Discovery Center: Release of the First 8490 Sequenced Strains for Exploring Actinobacteria Biosynthetic Diversity.</title>
        <authorList>
            <person name="Kalkreuter E."/>
            <person name="Kautsar S.A."/>
            <person name="Yang D."/>
            <person name="Bader C.D."/>
            <person name="Teijaro C.N."/>
            <person name="Fluegel L."/>
            <person name="Davis C.M."/>
            <person name="Simpson J.R."/>
            <person name="Lauterbach L."/>
            <person name="Steele A.D."/>
            <person name="Gui C."/>
            <person name="Meng S."/>
            <person name="Li G."/>
            <person name="Viehrig K."/>
            <person name="Ye F."/>
            <person name="Su P."/>
            <person name="Kiefer A.F."/>
            <person name="Nichols A."/>
            <person name="Cepeda A.J."/>
            <person name="Yan W."/>
            <person name="Fan B."/>
            <person name="Jiang Y."/>
            <person name="Adhikari A."/>
            <person name="Zheng C.-J."/>
            <person name="Schuster L."/>
            <person name="Cowan T.M."/>
            <person name="Smanski M.J."/>
            <person name="Chevrette M.G."/>
            <person name="De Carvalho L.P.S."/>
            <person name="Shen B."/>
        </authorList>
    </citation>
    <scope>NUCLEOTIDE SEQUENCE [LARGE SCALE GENOMIC DNA]</scope>
    <source>
        <strain evidence="2 3">NPDC000837</strain>
    </source>
</reference>
<sequence length="394" mass="41904">MADTVYDVTTWAGATVSPYVDIGAVINQIIADIKSKQTTQTTRPGAVIYIPPGHYDLLTRVVIDVSFLQIKGAGHGFLSEAIRDESQTGSWVETLPGASHIRVRNNDGHNEAFLVSRTGAPATVGRLNSIVFQDFCLDGVNASKPYLPGNGKTGISFQSDNDAVRIEGMGFVYLAHALIIKGADAPNITNNFIAECGSSIELTGASQVAKITNNFLISAWAGYSIFAENAEGLQICGNTILWACNITLSSGNRASITSNKLLSNFPSQIALLNNSSENLISANHFRRVHGDGTSTRFDDKFGMVHIAGNKNTVTGNQFSFDVPSQNITPAGQDPTIVLVKSGDNNYLASNHITSNVAAKVVLDASTTATRVLHSATTAQLDALTTNHFMVATPS</sequence>
<dbReference type="Pfam" id="PF05048">
    <property type="entry name" value="NosD"/>
    <property type="match status" value="1"/>
</dbReference>